<reference evidence="1" key="1">
    <citation type="submission" date="2019-05" db="EMBL/GenBank/DDBJ databases">
        <title>Isolation, diversity and antifungal activity of Actinobacteria from wheat.</title>
        <authorList>
            <person name="Yu B."/>
        </authorList>
    </citation>
    <scope>NUCLEOTIDE SEQUENCE [LARGE SCALE GENOMIC DNA]</scope>
    <source>
        <strain evidence="1">NEAU-HEGS1-5</strain>
    </source>
</reference>
<protein>
    <submittedName>
        <fullName evidence="1">Uncharacterized protein</fullName>
    </submittedName>
</protein>
<dbReference type="AlphaFoldDB" id="A0A5R8ZL52"/>
<accession>A0A5R8ZL52</accession>
<dbReference type="Proteomes" id="UP000309033">
    <property type="component" value="Unassembled WGS sequence"/>
</dbReference>
<gene>
    <name evidence="1" type="ORF">FED44_03470</name>
</gene>
<evidence type="ECO:0000313" key="2">
    <source>
        <dbReference type="Proteomes" id="UP000309033"/>
    </source>
</evidence>
<dbReference type="EMBL" id="VANP01000001">
    <property type="protein sequence ID" value="TLP66533.1"/>
    <property type="molecule type" value="Genomic_DNA"/>
</dbReference>
<name>A0A5R8ZL52_9ACTN</name>
<organism evidence="1 2">
    <name type="scientific">Microbispora triticiradicis</name>
    <dbReference type="NCBI Taxonomy" id="2200763"/>
    <lineage>
        <taxon>Bacteria</taxon>
        <taxon>Bacillati</taxon>
        <taxon>Actinomycetota</taxon>
        <taxon>Actinomycetes</taxon>
        <taxon>Streptosporangiales</taxon>
        <taxon>Streptosporangiaceae</taxon>
        <taxon>Microbispora</taxon>
    </lineage>
</organism>
<evidence type="ECO:0000313" key="1">
    <source>
        <dbReference type="EMBL" id="TLP66533.1"/>
    </source>
</evidence>
<proteinExistence type="predicted"/>
<comment type="caution">
    <text evidence="1">The sequence shown here is derived from an EMBL/GenBank/DDBJ whole genome shotgun (WGS) entry which is preliminary data.</text>
</comment>
<sequence>MKQPTAPASPNHVAVRRSWYMSAATADALATAVDDLHFTTRRPKHEVLAALIDAALASRDQVADRLTRSAS</sequence>
<keyword evidence="2" id="KW-1185">Reference proteome</keyword>